<evidence type="ECO:0000256" key="3">
    <source>
        <dbReference type="ARBA" id="ARBA00023015"/>
    </source>
</evidence>
<dbReference type="InterPro" id="IPR000551">
    <property type="entry name" value="MerR-type_HTH_dom"/>
</dbReference>
<dbReference type="PROSITE" id="PS00552">
    <property type="entry name" value="HTH_MERR_1"/>
    <property type="match status" value="1"/>
</dbReference>
<dbReference type="PRINTS" id="PR00040">
    <property type="entry name" value="HTHMERR"/>
</dbReference>
<feature type="compositionally biased region" description="Basic and acidic residues" evidence="7">
    <location>
        <begin position="179"/>
        <end position="188"/>
    </location>
</feature>
<organism evidence="9 10">
    <name type="scientific">Sinorhizobium sojae CCBAU 05684</name>
    <dbReference type="NCBI Taxonomy" id="716928"/>
    <lineage>
        <taxon>Bacteria</taxon>
        <taxon>Pseudomonadati</taxon>
        <taxon>Pseudomonadota</taxon>
        <taxon>Alphaproteobacteria</taxon>
        <taxon>Hyphomicrobiales</taxon>
        <taxon>Rhizobiaceae</taxon>
        <taxon>Sinorhizobium/Ensifer group</taxon>
        <taxon>Sinorhizobium</taxon>
    </lineage>
</organism>
<dbReference type="KEGG" id="esj:SJ05684_b46500"/>
<name>A0A249PIR4_9HYPH</name>
<evidence type="ECO:0000256" key="6">
    <source>
        <dbReference type="SAM" id="Coils"/>
    </source>
</evidence>
<dbReference type="Pfam" id="PF13411">
    <property type="entry name" value="MerR_1"/>
    <property type="match status" value="1"/>
</dbReference>
<feature type="domain" description="HTH merR-type" evidence="8">
    <location>
        <begin position="19"/>
        <end position="88"/>
    </location>
</feature>
<dbReference type="InterPro" id="IPR047057">
    <property type="entry name" value="MerR_fam"/>
</dbReference>
<dbReference type="CDD" id="cd01108">
    <property type="entry name" value="HTH_CueR"/>
    <property type="match status" value="1"/>
</dbReference>
<dbReference type="SMART" id="SM00422">
    <property type="entry name" value="HTH_MERR"/>
    <property type="match status" value="1"/>
</dbReference>
<proteinExistence type="predicted"/>
<dbReference type="InterPro" id="IPR009061">
    <property type="entry name" value="DNA-bd_dom_put_sf"/>
</dbReference>
<dbReference type="STRING" id="716928.GCA_000261485_03115"/>
<keyword evidence="10" id="KW-1185">Reference proteome</keyword>
<dbReference type="NCBIfam" id="TIGR02044">
    <property type="entry name" value="CueR"/>
    <property type="match status" value="1"/>
</dbReference>
<keyword evidence="5" id="KW-0804">Transcription</keyword>
<dbReference type="PANTHER" id="PTHR30204">
    <property type="entry name" value="REDOX-CYCLING DRUG-SENSING TRANSCRIPTIONAL ACTIVATOR SOXR"/>
    <property type="match status" value="1"/>
</dbReference>
<sequence>MESGWQWAYILVQESKGERMNIGDAARASGVSAKMIRYYETIGLIPPASRSGSGYRYYGDNDVHRLRFIRRARDLGFTVEQMADLLALWGDRSRASAEVKKIALGQVAILERKAEELKAMSRTLKHLAAHCHGDARPDCPILDDLSGGGGKPETLAEPTRFGRAGIDPLQGAQRSRPHSGIEAERSDR</sequence>
<keyword evidence="4" id="KW-0238">DNA-binding</keyword>
<evidence type="ECO:0000259" key="8">
    <source>
        <dbReference type="PROSITE" id="PS50937"/>
    </source>
</evidence>
<dbReference type="Gene3D" id="1.10.1660.10">
    <property type="match status" value="1"/>
</dbReference>
<evidence type="ECO:0000256" key="7">
    <source>
        <dbReference type="SAM" id="MobiDB-lite"/>
    </source>
</evidence>
<dbReference type="AlphaFoldDB" id="A0A249PIR4"/>
<dbReference type="eggNOG" id="COG0789">
    <property type="taxonomic scope" value="Bacteria"/>
</dbReference>
<dbReference type="EMBL" id="CP023068">
    <property type="protein sequence ID" value="ASY65632.1"/>
    <property type="molecule type" value="Genomic_DNA"/>
</dbReference>
<dbReference type="SUPFAM" id="SSF46955">
    <property type="entry name" value="Putative DNA-binding domain"/>
    <property type="match status" value="1"/>
</dbReference>
<comment type="subcellular location">
    <subcellularLocation>
        <location evidence="1">Cytoplasm</location>
    </subcellularLocation>
</comment>
<evidence type="ECO:0000256" key="1">
    <source>
        <dbReference type="ARBA" id="ARBA00004496"/>
    </source>
</evidence>
<dbReference type="PROSITE" id="PS50937">
    <property type="entry name" value="HTH_MERR_2"/>
    <property type="match status" value="1"/>
</dbReference>
<keyword evidence="6" id="KW-0175">Coiled coil</keyword>
<feature type="coiled-coil region" evidence="6">
    <location>
        <begin position="100"/>
        <end position="127"/>
    </location>
</feature>
<dbReference type="GO" id="GO:0045893">
    <property type="term" value="P:positive regulation of DNA-templated transcription"/>
    <property type="evidence" value="ECO:0007669"/>
    <property type="project" value="InterPro"/>
</dbReference>
<keyword evidence="9" id="KW-0614">Plasmid</keyword>
<evidence type="ECO:0000256" key="4">
    <source>
        <dbReference type="ARBA" id="ARBA00023125"/>
    </source>
</evidence>
<dbReference type="GO" id="GO:0003700">
    <property type="term" value="F:DNA-binding transcription factor activity"/>
    <property type="evidence" value="ECO:0007669"/>
    <property type="project" value="InterPro"/>
</dbReference>
<protein>
    <submittedName>
        <fullName evidence="9">Cu(I)-responsive transcriptional regulator</fullName>
    </submittedName>
</protein>
<accession>A0A249PIR4</accession>
<dbReference type="InterPro" id="IPR011789">
    <property type="entry name" value="CueR"/>
</dbReference>
<feature type="region of interest" description="Disordered" evidence="7">
    <location>
        <begin position="142"/>
        <end position="188"/>
    </location>
</feature>
<evidence type="ECO:0000313" key="10">
    <source>
        <dbReference type="Proteomes" id="UP000217211"/>
    </source>
</evidence>
<keyword evidence="2" id="KW-0963">Cytoplasm</keyword>
<evidence type="ECO:0000313" key="9">
    <source>
        <dbReference type="EMBL" id="ASY65632.1"/>
    </source>
</evidence>
<dbReference type="PANTHER" id="PTHR30204:SF94">
    <property type="entry name" value="HEAVY METAL-DEPENDENT TRANSCRIPTIONAL REGULATOR HI_0293-RELATED"/>
    <property type="match status" value="1"/>
</dbReference>
<gene>
    <name evidence="9" type="ORF">SJ05684_b46500</name>
</gene>
<evidence type="ECO:0000256" key="2">
    <source>
        <dbReference type="ARBA" id="ARBA00022490"/>
    </source>
</evidence>
<geneLocation type="plasmid" evidence="10">
    <name>psj05684b</name>
</geneLocation>
<dbReference type="GO" id="GO:0005507">
    <property type="term" value="F:copper ion binding"/>
    <property type="evidence" value="ECO:0007669"/>
    <property type="project" value="InterPro"/>
</dbReference>
<dbReference type="GO" id="GO:0003677">
    <property type="term" value="F:DNA binding"/>
    <property type="evidence" value="ECO:0007669"/>
    <property type="project" value="UniProtKB-KW"/>
</dbReference>
<keyword evidence="3" id="KW-0805">Transcription regulation</keyword>
<dbReference type="GO" id="GO:0005737">
    <property type="term" value="C:cytoplasm"/>
    <property type="evidence" value="ECO:0007669"/>
    <property type="project" value="UniProtKB-SubCell"/>
</dbReference>
<reference evidence="9 10" key="1">
    <citation type="submission" date="2017-08" db="EMBL/GenBank/DDBJ databases">
        <title>Multipartite genome sequences of Sinorhizobium species nodulating soybeans.</title>
        <authorList>
            <person name="Tian C.F."/>
        </authorList>
    </citation>
    <scope>NUCLEOTIDE SEQUENCE [LARGE SCALE GENOMIC DNA]</scope>
    <source>
        <strain evidence="9 10">CCBAU 05684</strain>
        <plasmid evidence="10">psj05684b</plasmid>
    </source>
</reference>
<evidence type="ECO:0000256" key="5">
    <source>
        <dbReference type="ARBA" id="ARBA00023163"/>
    </source>
</evidence>
<dbReference type="Proteomes" id="UP000217211">
    <property type="component" value="Plasmid pSJ05684b"/>
</dbReference>